<evidence type="ECO:0000313" key="1">
    <source>
        <dbReference type="EMBL" id="JAH12667.1"/>
    </source>
</evidence>
<reference evidence="1" key="1">
    <citation type="submission" date="2014-11" db="EMBL/GenBank/DDBJ databases">
        <authorList>
            <person name="Amaro Gonzalez C."/>
        </authorList>
    </citation>
    <scope>NUCLEOTIDE SEQUENCE</scope>
</reference>
<accession>A0A0E9Q804</accession>
<dbReference type="AlphaFoldDB" id="A0A0E9Q804"/>
<protein>
    <submittedName>
        <fullName evidence="1">Uncharacterized protein</fullName>
    </submittedName>
</protein>
<sequence length="43" mass="4799">MSNIDNIINSKTSQLVYDPEEDIHSNYEGDLSLTLSGEKKNSV</sequence>
<reference evidence="1" key="2">
    <citation type="journal article" date="2015" name="Fish Shellfish Immunol.">
        <title>Early steps in the European eel (Anguilla anguilla)-Vibrio vulnificus interaction in the gills: Role of the RtxA13 toxin.</title>
        <authorList>
            <person name="Callol A."/>
            <person name="Pajuelo D."/>
            <person name="Ebbesson L."/>
            <person name="Teles M."/>
            <person name="MacKenzie S."/>
            <person name="Amaro C."/>
        </authorList>
    </citation>
    <scope>NUCLEOTIDE SEQUENCE</scope>
</reference>
<organism evidence="1">
    <name type="scientific">Anguilla anguilla</name>
    <name type="common">European freshwater eel</name>
    <name type="synonym">Muraena anguilla</name>
    <dbReference type="NCBI Taxonomy" id="7936"/>
    <lineage>
        <taxon>Eukaryota</taxon>
        <taxon>Metazoa</taxon>
        <taxon>Chordata</taxon>
        <taxon>Craniata</taxon>
        <taxon>Vertebrata</taxon>
        <taxon>Euteleostomi</taxon>
        <taxon>Actinopterygii</taxon>
        <taxon>Neopterygii</taxon>
        <taxon>Teleostei</taxon>
        <taxon>Anguilliformes</taxon>
        <taxon>Anguillidae</taxon>
        <taxon>Anguilla</taxon>
    </lineage>
</organism>
<dbReference type="EMBL" id="GBXM01095910">
    <property type="protein sequence ID" value="JAH12667.1"/>
    <property type="molecule type" value="Transcribed_RNA"/>
</dbReference>
<proteinExistence type="predicted"/>
<name>A0A0E9Q804_ANGAN</name>